<dbReference type="PANTHER" id="PTHR47926:SF501">
    <property type="entry name" value="DYW DOMAIN-CONTAINING PROTEIN"/>
    <property type="match status" value="1"/>
</dbReference>
<feature type="repeat" description="PPR" evidence="3">
    <location>
        <begin position="256"/>
        <end position="286"/>
    </location>
</feature>
<dbReference type="InterPro" id="IPR002885">
    <property type="entry name" value="PPR_rpt"/>
</dbReference>
<keyword evidence="4" id="KW-0175">Coiled coil</keyword>
<feature type="region of interest" description="Disordered" evidence="5">
    <location>
        <begin position="1118"/>
        <end position="1157"/>
    </location>
</feature>
<dbReference type="InterPro" id="IPR011990">
    <property type="entry name" value="TPR-like_helical_dom_sf"/>
</dbReference>
<dbReference type="Pfam" id="PF13041">
    <property type="entry name" value="PPR_2"/>
    <property type="match status" value="2"/>
</dbReference>
<feature type="repeat" description="PPR" evidence="3">
    <location>
        <begin position="83"/>
        <end position="118"/>
    </location>
</feature>
<dbReference type="InterPro" id="IPR046848">
    <property type="entry name" value="E_motif"/>
</dbReference>
<feature type="coiled-coil region" evidence="4">
    <location>
        <begin position="1236"/>
        <end position="1270"/>
    </location>
</feature>
<dbReference type="EMBL" id="JAFEMO010000003">
    <property type="protein sequence ID" value="KAH7574141.1"/>
    <property type="molecule type" value="Genomic_DNA"/>
</dbReference>
<feature type="repeat" description="PPR" evidence="3">
    <location>
        <begin position="186"/>
        <end position="220"/>
    </location>
</feature>
<evidence type="ECO:0000256" key="4">
    <source>
        <dbReference type="SAM" id="Coils"/>
    </source>
</evidence>
<evidence type="ECO:0000259" key="6">
    <source>
        <dbReference type="Pfam" id="PF14432"/>
    </source>
</evidence>
<dbReference type="PROSITE" id="PS51375">
    <property type="entry name" value="PPR"/>
    <property type="match status" value="4"/>
</dbReference>
<keyword evidence="2" id="KW-0677">Repeat</keyword>
<feature type="domain" description="DYW" evidence="6">
    <location>
        <begin position="502"/>
        <end position="573"/>
    </location>
</feature>
<dbReference type="Pfam" id="PF01535">
    <property type="entry name" value="PPR"/>
    <property type="match status" value="1"/>
</dbReference>
<proteinExistence type="inferred from homology"/>
<comment type="caution">
    <text evidence="7">The sequence shown here is derived from an EMBL/GenBank/DDBJ whole genome shotgun (WGS) entry which is preliminary data.</text>
</comment>
<reference evidence="7 8" key="1">
    <citation type="submission" date="2021-02" db="EMBL/GenBank/DDBJ databases">
        <title>Plant Genome Project.</title>
        <authorList>
            <person name="Zhang R.-G."/>
        </authorList>
    </citation>
    <scope>NUCLEOTIDE SEQUENCE [LARGE SCALE GENOMIC DNA]</scope>
    <source>
        <tissue evidence="7">Leaves</tissue>
    </source>
</reference>
<dbReference type="Pfam" id="PF20431">
    <property type="entry name" value="E_motif"/>
    <property type="match status" value="1"/>
</dbReference>
<evidence type="ECO:0000256" key="5">
    <source>
        <dbReference type="SAM" id="MobiDB-lite"/>
    </source>
</evidence>
<dbReference type="InterPro" id="IPR046849">
    <property type="entry name" value="E2_motif"/>
</dbReference>
<dbReference type="Pfam" id="PF20430">
    <property type="entry name" value="Eplus_motif"/>
    <property type="match status" value="1"/>
</dbReference>
<keyword evidence="8" id="KW-1185">Reference proteome</keyword>
<evidence type="ECO:0000256" key="2">
    <source>
        <dbReference type="ARBA" id="ARBA00022737"/>
    </source>
</evidence>
<feature type="compositionally biased region" description="Basic and acidic residues" evidence="5">
    <location>
        <begin position="1144"/>
        <end position="1154"/>
    </location>
</feature>
<evidence type="ECO:0000313" key="8">
    <source>
        <dbReference type="Proteomes" id="UP000827721"/>
    </source>
</evidence>
<organism evidence="7 8">
    <name type="scientific">Xanthoceras sorbifolium</name>
    <dbReference type="NCBI Taxonomy" id="99658"/>
    <lineage>
        <taxon>Eukaryota</taxon>
        <taxon>Viridiplantae</taxon>
        <taxon>Streptophyta</taxon>
        <taxon>Embryophyta</taxon>
        <taxon>Tracheophyta</taxon>
        <taxon>Spermatophyta</taxon>
        <taxon>Magnoliopsida</taxon>
        <taxon>eudicotyledons</taxon>
        <taxon>Gunneridae</taxon>
        <taxon>Pentapetalae</taxon>
        <taxon>rosids</taxon>
        <taxon>malvids</taxon>
        <taxon>Sapindales</taxon>
        <taxon>Sapindaceae</taxon>
        <taxon>Xanthoceroideae</taxon>
        <taxon>Xanthoceras</taxon>
    </lineage>
</organism>
<evidence type="ECO:0000256" key="1">
    <source>
        <dbReference type="ARBA" id="ARBA00006643"/>
    </source>
</evidence>
<feature type="region of interest" description="Disordered" evidence="5">
    <location>
        <begin position="972"/>
        <end position="1032"/>
    </location>
</feature>
<evidence type="ECO:0000256" key="3">
    <source>
        <dbReference type="PROSITE-ProRule" id="PRU00708"/>
    </source>
</evidence>
<sequence>MNVFQRSTTLTNNRRAAQSCLDLLQSCNSLSKLTQIHTYIVKLGLHSNPLVLTKFISTSADLNAVNYASSFVFSPESDARLYDTFLFNTTIRAHAQTNHSKTKAIEFYNVMLLYGVSPNKFTYPFVLKACAGIGDLNLGKSVHGSVIKLRFCDDIHVQNTLVHLYGSCTGGILFARKVFDEMPKRDSISWSAMIGGYARLGLSTEAIGLFRKMQISGVCPDDITMISVLSACTDLGTLEVGKWVESFIEKERVNKSVELSNALIDMFAKCGDVDKALKLFRNMTGRNIVSWTSVIDGLATHGRGLEAVALFEEMIGAGVAPDDVAFIGLLSACSHSGLVDKGREYFDSMKKDFNLVPKIKHYGCVVDMLCRAGLVKEAFEFVQMMPIEPNPIVCRSLISACCAHGELKLGESITKRLIGNEPMHESNYVLLSNIYAKMLHWEKKTKIREVMDKRGMRKIPGSTMMELENEIYEFVAGDKSHNQYKEIYEMLDEMGREMKKAGYVPITREVLLDIDEEDKEDALNRHSEKLAIAFALLKTPPGTLIRIVKNLRVCSDCHSATKFISKIYNREIVPKFDPGRNFERLCKSFPPISIQLDISRWQTTISKCSEMLIVRNLVVEAANKNSSTDNHSFATFVSCTLYKGTKGFSEKAIEGLLPIKTKKDRAINSPVAYADNLLALSALSAGAVLVILTVAGAIMRRGENMILVGSFSSSLGISRREGEDGDGMQSCVDSCFWDVFLVDVDTTAFYQSMGAMPTVSLCFLKHCLDRLGFLSVGHRSVLTGFADICCLSEVFCCGCESSFVVVMGKRNSRYEDQRPDPNDVSAQKSQQRTFSTLHPSFLNSERNVIEAFYLDYYREYYEIPNQVKLSLPGKRTAWNPPKGAVAIYGYMLNYGVTLPLQPFIARFLSDAGLAPAQLAPNDYKSLMALCALWRSLGFSDPTPNEINGFLSAKMVKGFPGIWIRRTRRKEELSGGCPHLTNSGKGPGFSPRGIGGARSQLTGQHLTAPINRSDSKNLEYTSRREGCRGDERAKHSPVKAFVVVGERTPTPAKGRGDGSDALLVVNDKAPAFTPDASSLTPEAPSKWARLIGGPNDPNLRLKEGNPSEVRVKHVPTGRLPSRMRMNNIGGEEPEEETQFRNSSAEGKEPVIRGDGELPNSASGTIAGAGVLLVEVADSSQGDGEVDSFLGSAVRQLQSFFSISASFLMKFDAMAWDNEVLQYRLSALKEERKSYEFNREAIWECKAQKERADNLESQVVELDSAIDTLQSTLEGAKVELEFRIVDRYKASPAFDVFMHREFKKDIKACRDVVDSGLTPEMRSFVASAIESNDKKGKEDLQQPRKI</sequence>
<dbReference type="Pfam" id="PF14432">
    <property type="entry name" value="DYW_deaminase"/>
    <property type="match status" value="1"/>
</dbReference>
<name>A0ABQ8IBW4_9ROSI</name>
<dbReference type="InterPro" id="IPR032867">
    <property type="entry name" value="DYW_dom"/>
</dbReference>
<dbReference type="Gene3D" id="1.25.40.10">
    <property type="entry name" value="Tetratricopeptide repeat domain"/>
    <property type="match status" value="4"/>
</dbReference>
<feature type="repeat" description="PPR" evidence="3">
    <location>
        <begin position="287"/>
        <end position="321"/>
    </location>
</feature>
<feature type="compositionally biased region" description="Basic and acidic residues" evidence="5">
    <location>
        <begin position="1012"/>
        <end position="1032"/>
    </location>
</feature>
<comment type="similarity">
    <text evidence="1">Belongs to the PPR family. PCMP-H subfamily.</text>
</comment>
<dbReference type="PANTHER" id="PTHR47926">
    <property type="entry name" value="PENTATRICOPEPTIDE REPEAT-CONTAINING PROTEIN"/>
    <property type="match status" value="1"/>
</dbReference>
<evidence type="ECO:0000313" key="7">
    <source>
        <dbReference type="EMBL" id="KAH7574141.1"/>
    </source>
</evidence>
<protein>
    <recommendedName>
        <fullName evidence="6">DYW domain-containing protein</fullName>
    </recommendedName>
</protein>
<dbReference type="Proteomes" id="UP000827721">
    <property type="component" value="Unassembled WGS sequence"/>
</dbReference>
<gene>
    <name evidence="7" type="ORF">JRO89_XS03G0258100</name>
</gene>
<dbReference type="NCBIfam" id="TIGR00756">
    <property type="entry name" value="PPR"/>
    <property type="match status" value="3"/>
</dbReference>
<dbReference type="InterPro" id="IPR046960">
    <property type="entry name" value="PPR_At4g14850-like_plant"/>
</dbReference>
<accession>A0ABQ8IBW4</accession>